<dbReference type="Proteomes" id="UP000001056">
    <property type="component" value="Unassembled WGS sequence"/>
</dbReference>
<keyword evidence="4 6" id="KW-0472">Membrane</keyword>
<dbReference type="RefSeq" id="XP_001220784.1">
    <property type="nucleotide sequence ID" value="XM_001220783.1"/>
</dbReference>
<reference evidence="8" key="1">
    <citation type="journal article" date="2015" name="Genome Announc.">
        <title>Draft genome sequence of the cellulolytic fungus Chaetomium globosum.</title>
        <authorList>
            <person name="Cuomo C.A."/>
            <person name="Untereiner W.A."/>
            <person name="Ma L.-J."/>
            <person name="Grabherr M."/>
            <person name="Birren B.W."/>
        </authorList>
    </citation>
    <scope>NUCLEOTIDE SEQUENCE [LARGE SCALE GENOMIC DNA]</scope>
    <source>
        <strain evidence="8">ATCC 6205 / CBS 148.51 / DSM 1962 / NBRC 6347 / NRRL 1970</strain>
    </source>
</reference>
<evidence type="ECO:0000313" key="7">
    <source>
        <dbReference type="EMBL" id="EAQ93328.1"/>
    </source>
</evidence>
<accession>Q2HDZ1</accession>
<dbReference type="Gene3D" id="1.20.1250.20">
    <property type="entry name" value="MFS general substrate transporter like domains"/>
    <property type="match status" value="1"/>
</dbReference>
<dbReference type="AlphaFoldDB" id="Q2HDZ1"/>
<evidence type="ECO:0000256" key="6">
    <source>
        <dbReference type="SAM" id="Phobius"/>
    </source>
</evidence>
<evidence type="ECO:0000256" key="4">
    <source>
        <dbReference type="ARBA" id="ARBA00023136"/>
    </source>
</evidence>
<dbReference type="GeneID" id="4387507"/>
<dbReference type="EMBL" id="CH408029">
    <property type="protein sequence ID" value="EAQ93328.1"/>
    <property type="molecule type" value="Genomic_DNA"/>
</dbReference>
<evidence type="ECO:0008006" key="9">
    <source>
        <dbReference type="Google" id="ProtNLM"/>
    </source>
</evidence>
<gene>
    <name evidence="7" type="ORF">CHGG_01563</name>
</gene>
<sequence>MDKDTISASLGADRGADPVEKTRKRTLGNVRLRHPETNEIILIPTPSSDPNDPLNWPQWFKYWMAAVICFAMLMCNFLAAGPSIAIVQMAMDFFPGAHPGKSPQLFNAAVAKVSYFFTTTALLQGLGNFVWVPIANKYGRRLTYVLSYAMYFGTAVWLCFERSYVNEKDTYHPSPSTHHHRRHVLPP</sequence>
<feature type="transmembrane region" description="Helical" evidence="6">
    <location>
        <begin position="62"/>
        <end position="87"/>
    </location>
</feature>
<evidence type="ECO:0000256" key="3">
    <source>
        <dbReference type="ARBA" id="ARBA00022989"/>
    </source>
</evidence>
<keyword evidence="3 6" id="KW-1133">Transmembrane helix</keyword>
<dbReference type="HOGENOM" id="CLU_1447509_0_0_1"/>
<feature type="transmembrane region" description="Helical" evidence="6">
    <location>
        <begin position="108"/>
        <end position="130"/>
    </location>
</feature>
<evidence type="ECO:0000256" key="5">
    <source>
        <dbReference type="SAM" id="MobiDB-lite"/>
    </source>
</evidence>
<dbReference type="GO" id="GO:0022857">
    <property type="term" value="F:transmembrane transporter activity"/>
    <property type="evidence" value="ECO:0007669"/>
    <property type="project" value="TreeGrafter"/>
</dbReference>
<dbReference type="InParanoid" id="Q2HDZ1"/>
<dbReference type="PANTHER" id="PTHR23502">
    <property type="entry name" value="MAJOR FACILITATOR SUPERFAMILY"/>
    <property type="match status" value="1"/>
</dbReference>
<dbReference type="InterPro" id="IPR036259">
    <property type="entry name" value="MFS_trans_sf"/>
</dbReference>
<dbReference type="SUPFAM" id="SSF103473">
    <property type="entry name" value="MFS general substrate transporter"/>
    <property type="match status" value="1"/>
</dbReference>
<feature type="region of interest" description="Disordered" evidence="5">
    <location>
        <begin position="1"/>
        <end position="21"/>
    </location>
</feature>
<dbReference type="PANTHER" id="PTHR23502:SF34">
    <property type="entry name" value="PROTEIN HOL1"/>
    <property type="match status" value="1"/>
</dbReference>
<dbReference type="OrthoDB" id="2585655at2759"/>
<evidence type="ECO:0000313" key="8">
    <source>
        <dbReference type="Proteomes" id="UP000001056"/>
    </source>
</evidence>
<comment type="subcellular location">
    <subcellularLocation>
        <location evidence="1">Membrane</location>
        <topology evidence="1">Multi-pass membrane protein</topology>
    </subcellularLocation>
</comment>
<keyword evidence="8" id="KW-1185">Reference proteome</keyword>
<evidence type="ECO:0000256" key="1">
    <source>
        <dbReference type="ARBA" id="ARBA00004141"/>
    </source>
</evidence>
<feature type="transmembrane region" description="Helical" evidence="6">
    <location>
        <begin position="142"/>
        <end position="160"/>
    </location>
</feature>
<protein>
    <recommendedName>
        <fullName evidence="9">Major facilitator superfamily (MFS) profile domain-containing protein</fullName>
    </recommendedName>
</protein>
<keyword evidence="2 6" id="KW-0812">Transmembrane</keyword>
<dbReference type="GO" id="GO:0005886">
    <property type="term" value="C:plasma membrane"/>
    <property type="evidence" value="ECO:0007669"/>
    <property type="project" value="TreeGrafter"/>
</dbReference>
<dbReference type="eggNOG" id="KOG0255">
    <property type="taxonomic scope" value="Eukaryota"/>
</dbReference>
<evidence type="ECO:0000256" key="2">
    <source>
        <dbReference type="ARBA" id="ARBA00022692"/>
    </source>
</evidence>
<organism evidence="7 8">
    <name type="scientific">Chaetomium globosum (strain ATCC 6205 / CBS 148.51 / DSM 1962 / NBRC 6347 / NRRL 1970)</name>
    <name type="common">Soil fungus</name>
    <dbReference type="NCBI Taxonomy" id="306901"/>
    <lineage>
        <taxon>Eukaryota</taxon>
        <taxon>Fungi</taxon>
        <taxon>Dikarya</taxon>
        <taxon>Ascomycota</taxon>
        <taxon>Pezizomycotina</taxon>
        <taxon>Sordariomycetes</taxon>
        <taxon>Sordariomycetidae</taxon>
        <taxon>Sordariales</taxon>
        <taxon>Chaetomiaceae</taxon>
        <taxon>Chaetomium</taxon>
    </lineage>
</organism>
<name>Q2HDZ1_CHAGB</name>
<dbReference type="VEuPathDB" id="FungiDB:CHGG_01563"/>
<proteinExistence type="predicted"/>